<dbReference type="Proteomes" id="UP001589783">
    <property type="component" value="Unassembled WGS sequence"/>
</dbReference>
<dbReference type="InterPro" id="IPR015414">
    <property type="entry name" value="TMEM64"/>
</dbReference>
<evidence type="ECO:0000256" key="6">
    <source>
        <dbReference type="ARBA" id="ARBA00023136"/>
    </source>
</evidence>
<evidence type="ECO:0000313" key="9">
    <source>
        <dbReference type="EMBL" id="MFC0315446.1"/>
    </source>
</evidence>
<reference evidence="9 10" key="1">
    <citation type="submission" date="2024-09" db="EMBL/GenBank/DDBJ databases">
        <authorList>
            <person name="Sun Q."/>
            <person name="Mori K."/>
        </authorList>
    </citation>
    <scope>NUCLEOTIDE SEQUENCE [LARGE SCALE GENOMIC DNA]</scope>
    <source>
        <strain evidence="9 10">CCM 7957</strain>
    </source>
</reference>
<feature type="transmembrane region" description="Helical" evidence="7">
    <location>
        <begin position="154"/>
        <end position="175"/>
    </location>
</feature>
<keyword evidence="6 7" id="KW-0472">Membrane</keyword>
<proteinExistence type="inferred from homology"/>
<evidence type="ECO:0000256" key="7">
    <source>
        <dbReference type="RuleBase" id="RU366058"/>
    </source>
</evidence>
<comment type="similarity">
    <text evidence="2 7">Belongs to the TVP38/TMEM64 family.</text>
</comment>
<keyword evidence="10" id="KW-1185">Reference proteome</keyword>
<sequence>MRRHLRSRVVEEPVDLSTGAVAPAPPAQRRRTIVRAVGGLCAVVAVLVAAYLVPLPSIGLVREWSDAVGPWFVVVFFAVYLVAAIGPIPRSPFTVMSGVLFGPVVGFTGAILVSSVAAVVAFALARRLGRARVQRHLDRAVFASVEARLERRGWLAVGSLRMIPVVPFAVVNYAAGLSSVRLVPYTVASIVGTIPGTAAVVFLGDALAGEADPTMVVASGLLFAVGVVGLIVDSRLPVPKA</sequence>
<feature type="transmembrane region" description="Helical" evidence="7">
    <location>
        <begin position="33"/>
        <end position="53"/>
    </location>
</feature>
<evidence type="ECO:0000256" key="4">
    <source>
        <dbReference type="ARBA" id="ARBA00022692"/>
    </source>
</evidence>
<gene>
    <name evidence="9" type="ORF">ACFFJD_11360</name>
</gene>
<dbReference type="EMBL" id="JBHLWV010000020">
    <property type="protein sequence ID" value="MFC0315446.1"/>
    <property type="molecule type" value="Genomic_DNA"/>
</dbReference>
<accession>A0ABV6H9L5</accession>
<evidence type="ECO:0000256" key="2">
    <source>
        <dbReference type="ARBA" id="ARBA00008640"/>
    </source>
</evidence>
<dbReference type="PANTHER" id="PTHR12677:SF59">
    <property type="entry name" value="GOLGI APPARATUS MEMBRANE PROTEIN TVP38-RELATED"/>
    <property type="match status" value="1"/>
</dbReference>
<feature type="transmembrane region" description="Helical" evidence="7">
    <location>
        <begin position="68"/>
        <end position="88"/>
    </location>
</feature>
<feature type="transmembrane region" description="Helical" evidence="7">
    <location>
        <begin position="182"/>
        <end position="203"/>
    </location>
</feature>
<evidence type="ECO:0000256" key="3">
    <source>
        <dbReference type="ARBA" id="ARBA00022475"/>
    </source>
</evidence>
<evidence type="ECO:0000313" key="10">
    <source>
        <dbReference type="Proteomes" id="UP001589783"/>
    </source>
</evidence>
<feature type="domain" description="VTT" evidence="8">
    <location>
        <begin position="88"/>
        <end position="205"/>
    </location>
</feature>
<evidence type="ECO:0000256" key="5">
    <source>
        <dbReference type="ARBA" id="ARBA00022989"/>
    </source>
</evidence>
<feature type="transmembrane region" description="Helical" evidence="7">
    <location>
        <begin position="215"/>
        <end position="232"/>
    </location>
</feature>
<evidence type="ECO:0000259" key="8">
    <source>
        <dbReference type="Pfam" id="PF09335"/>
    </source>
</evidence>
<dbReference type="RefSeq" id="WP_382364143.1">
    <property type="nucleotide sequence ID" value="NZ_JBHLWV010000020.1"/>
</dbReference>
<comment type="caution">
    <text evidence="9">The sequence shown here is derived from an EMBL/GenBank/DDBJ whole genome shotgun (WGS) entry which is preliminary data.</text>
</comment>
<keyword evidence="5 7" id="KW-1133">Transmembrane helix</keyword>
<dbReference type="PANTHER" id="PTHR12677">
    <property type="entry name" value="GOLGI APPARATUS MEMBRANE PROTEIN TVP38-RELATED"/>
    <property type="match status" value="1"/>
</dbReference>
<dbReference type="Pfam" id="PF09335">
    <property type="entry name" value="VTT_dom"/>
    <property type="match status" value="1"/>
</dbReference>
<protein>
    <recommendedName>
        <fullName evidence="7">TVP38/TMEM64 family membrane protein</fullName>
    </recommendedName>
</protein>
<organism evidence="9 10">
    <name type="scientific">Gordonia phosphorivorans</name>
    <dbReference type="NCBI Taxonomy" id="1056982"/>
    <lineage>
        <taxon>Bacteria</taxon>
        <taxon>Bacillati</taxon>
        <taxon>Actinomycetota</taxon>
        <taxon>Actinomycetes</taxon>
        <taxon>Mycobacteriales</taxon>
        <taxon>Gordoniaceae</taxon>
        <taxon>Gordonia</taxon>
    </lineage>
</organism>
<comment type="subcellular location">
    <subcellularLocation>
        <location evidence="1 7">Cell membrane</location>
        <topology evidence="1 7">Multi-pass membrane protein</topology>
    </subcellularLocation>
</comment>
<feature type="transmembrane region" description="Helical" evidence="7">
    <location>
        <begin position="100"/>
        <end position="125"/>
    </location>
</feature>
<name>A0ABV6H9L5_9ACTN</name>
<keyword evidence="3 7" id="KW-1003">Cell membrane</keyword>
<evidence type="ECO:0000256" key="1">
    <source>
        <dbReference type="ARBA" id="ARBA00004651"/>
    </source>
</evidence>
<keyword evidence="4 7" id="KW-0812">Transmembrane</keyword>
<dbReference type="InterPro" id="IPR032816">
    <property type="entry name" value="VTT_dom"/>
</dbReference>